<gene>
    <name evidence="2" type="primary">Contig12037.g12874</name>
    <name evidence="2" type="ORF">STYLEM_4829</name>
</gene>
<dbReference type="InParanoid" id="A0A078A528"/>
<reference evidence="2 3" key="1">
    <citation type="submission" date="2014-06" db="EMBL/GenBank/DDBJ databases">
        <authorList>
            <person name="Swart Estienne"/>
        </authorList>
    </citation>
    <scope>NUCLEOTIDE SEQUENCE [LARGE SCALE GENOMIC DNA]</scope>
    <source>
        <strain evidence="2 3">130c</strain>
    </source>
</reference>
<name>A0A078A528_STYLE</name>
<protein>
    <submittedName>
        <fullName evidence="2">Uncharacterized protein</fullName>
    </submittedName>
</protein>
<evidence type="ECO:0000313" key="3">
    <source>
        <dbReference type="Proteomes" id="UP000039865"/>
    </source>
</evidence>
<feature type="compositionally biased region" description="Basic and acidic residues" evidence="1">
    <location>
        <begin position="7"/>
        <end position="28"/>
    </location>
</feature>
<organism evidence="2 3">
    <name type="scientific">Stylonychia lemnae</name>
    <name type="common">Ciliate</name>
    <dbReference type="NCBI Taxonomy" id="5949"/>
    <lineage>
        <taxon>Eukaryota</taxon>
        <taxon>Sar</taxon>
        <taxon>Alveolata</taxon>
        <taxon>Ciliophora</taxon>
        <taxon>Intramacronucleata</taxon>
        <taxon>Spirotrichea</taxon>
        <taxon>Stichotrichia</taxon>
        <taxon>Sporadotrichida</taxon>
        <taxon>Oxytrichidae</taxon>
        <taxon>Stylonychinae</taxon>
        <taxon>Stylonychia</taxon>
    </lineage>
</organism>
<proteinExistence type="predicted"/>
<dbReference type="EMBL" id="CCKQ01004681">
    <property type="protein sequence ID" value="CDW75834.1"/>
    <property type="molecule type" value="Genomic_DNA"/>
</dbReference>
<accession>A0A078A528</accession>
<evidence type="ECO:0000313" key="2">
    <source>
        <dbReference type="EMBL" id="CDW75834.1"/>
    </source>
</evidence>
<sequence>MDPQSQARDHNTSLDRTRNMKQSHDSASQHRPLKQGANNILNNSAMIGSPQKLLAQSQMNDQRVSNSGNKMQNGFNRGKNNSMNASLQGSFYNERKNDQLSQTHGPNFGFQEKSPKSGMQYTVSVNDIVKSNLRHQPFGVEYYNPPKMERAYLLKPHNGKIDKQKIHNFADLEAKNKAFIPGPQYNTTQDWTKSLPNQTGKFYKSQRITVAGEILKNKDKTTPSPGQYESQPWKKINDKIRGNYTLKDDKQQTFIEVATYHGMQSPSANYEQVKFDNYKDRTRVTKIIGAKKPRFEKIEKQDGPAPGSYKIEDAIMKTQWCITKPSVDKSKNISFIDKYKKDHMHSPGVGSYAKYEEAFAKISKSPRSLARRR</sequence>
<dbReference type="AlphaFoldDB" id="A0A078A528"/>
<evidence type="ECO:0000256" key="1">
    <source>
        <dbReference type="SAM" id="MobiDB-lite"/>
    </source>
</evidence>
<dbReference type="Proteomes" id="UP000039865">
    <property type="component" value="Unassembled WGS sequence"/>
</dbReference>
<feature type="region of interest" description="Disordered" evidence="1">
    <location>
        <begin position="1"/>
        <end position="36"/>
    </location>
</feature>
<keyword evidence="3" id="KW-1185">Reference proteome</keyword>